<sequence length="492" mass="53304">MDMEVGQQVGDPPHASEDARNTVGEQTSHAQDGGHHRVSDNEVYSNVMRVLSQTMNASLAELGYFPSLGAMAQELRKENRDFHDMTLKLHADNRTLQRTIEGHEQHLRNLAAELDAYKRECRRLGERLHHALAERDHFAQLTRMIQNGMANAQQHIPLQMMPPPPQFVPAGPVLANGMPEPNPDFSFHMAQPGAMPAPTIQGYHGPEAGMQASRGMTRQVMTTAIVPSNASSRSNSRPNSRPASRRGSESVVSNAQGRGSAEPRTNGLGTIRITPPTSAGGQHTIRIAPASALAASHPAAPSASMSASASAFETRRSPSVADLTAADGAALDEEPTRKRRRVTLTLREPSSAPAPPAPAPEREPKHEPPLDLTPLNDELRQLAQSIASPQPVAAALPPAPAPASLSAAAQDEQTDEDDDDRDADGLVRVDMCVKIAFEEKEGRMWCKMCRFRNTKEVTDQPPEAMSTTETADLAKHLEEVHPAGWKRLRGIS</sequence>
<feature type="region of interest" description="Disordered" evidence="2">
    <location>
        <begin position="225"/>
        <end position="282"/>
    </location>
</feature>
<keyword evidence="4" id="KW-1185">Reference proteome</keyword>
<dbReference type="EMBL" id="BPQB01000001">
    <property type="protein sequence ID" value="GJE84349.1"/>
    <property type="molecule type" value="Genomic_DNA"/>
</dbReference>
<feature type="coiled-coil region" evidence="1">
    <location>
        <begin position="93"/>
        <end position="134"/>
    </location>
</feature>
<evidence type="ECO:0000313" key="4">
    <source>
        <dbReference type="Proteomes" id="UP000703269"/>
    </source>
</evidence>
<gene>
    <name evidence="3" type="ORF">PsYK624_004250</name>
</gene>
<accession>A0A9P3FY55</accession>
<feature type="region of interest" description="Disordered" evidence="2">
    <location>
        <begin position="390"/>
        <end position="423"/>
    </location>
</feature>
<evidence type="ECO:0000256" key="2">
    <source>
        <dbReference type="SAM" id="MobiDB-lite"/>
    </source>
</evidence>
<name>A0A9P3FY55_9APHY</name>
<dbReference type="OrthoDB" id="2804719at2759"/>
<evidence type="ECO:0000313" key="3">
    <source>
        <dbReference type="EMBL" id="GJE84349.1"/>
    </source>
</evidence>
<feature type="compositionally biased region" description="Low complexity" evidence="2">
    <location>
        <begin position="390"/>
        <end position="411"/>
    </location>
</feature>
<reference evidence="3 4" key="1">
    <citation type="submission" date="2021-08" db="EMBL/GenBank/DDBJ databases">
        <title>Draft Genome Sequence of Phanerochaete sordida strain YK-624.</title>
        <authorList>
            <person name="Mori T."/>
            <person name="Dohra H."/>
            <person name="Suzuki T."/>
            <person name="Kawagishi H."/>
            <person name="Hirai H."/>
        </authorList>
    </citation>
    <scope>NUCLEOTIDE SEQUENCE [LARGE SCALE GENOMIC DNA]</scope>
    <source>
        <strain evidence="3 4">YK-624</strain>
    </source>
</reference>
<protein>
    <submittedName>
        <fullName evidence="3">Uncharacterized protein</fullName>
    </submittedName>
</protein>
<feature type="compositionally biased region" description="Low complexity" evidence="2">
    <location>
        <begin position="227"/>
        <end position="242"/>
    </location>
</feature>
<dbReference type="AlphaFoldDB" id="A0A9P3FY55"/>
<feature type="region of interest" description="Disordered" evidence="2">
    <location>
        <begin position="316"/>
        <end position="373"/>
    </location>
</feature>
<organism evidence="3 4">
    <name type="scientific">Phanerochaete sordida</name>
    <dbReference type="NCBI Taxonomy" id="48140"/>
    <lineage>
        <taxon>Eukaryota</taxon>
        <taxon>Fungi</taxon>
        <taxon>Dikarya</taxon>
        <taxon>Basidiomycota</taxon>
        <taxon>Agaricomycotina</taxon>
        <taxon>Agaricomycetes</taxon>
        <taxon>Polyporales</taxon>
        <taxon>Phanerochaetaceae</taxon>
        <taxon>Phanerochaete</taxon>
    </lineage>
</organism>
<keyword evidence="1" id="KW-0175">Coiled coil</keyword>
<feature type="compositionally biased region" description="Acidic residues" evidence="2">
    <location>
        <begin position="412"/>
        <end position="422"/>
    </location>
</feature>
<evidence type="ECO:0000256" key="1">
    <source>
        <dbReference type="SAM" id="Coils"/>
    </source>
</evidence>
<comment type="caution">
    <text evidence="3">The sequence shown here is derived from an EMBL/GenBank/DDBJ whole genome shotgun (WGS) entry which is preliminary data.</text>
</comment>
<feature type="compositionally biased region" description="Basic and acidic residues" evidence="2">
    <location>
        <begin position="360"/>
        <end position="369"/>
    </location>
</feature>
<dbReference type="Proteomes" id="UP000703269">
    <property type="component" value="Unassembled WGS sequence"/>
</dbReference>
<feature type="region of interest" description="Disordered" evidence="2">
    <location>
        <begin position="1"/>
        <end position="40"/>
    </location>
</feature>
<proteinExistence type="predicted"/>